<keyword evidence="6" id="KW-0325">Glycoprotein</keyword>
<keyword evidence="3" id="KW-0272">Extracellular matrix</keyword>
<dbReference type="Gene3D" id="2.40.155.10">
    <property type="entry name" value="Green fluorescent protein"/>
    <property type="match status" value="1"/>
</dbReference>
<proteinExistence type="predicted"/>
<evidence type="ECO:0000256" key="1">
    <source>
        <dbReference type="ARBA" id="ARBA00004498"/>
    </source>
</evidence>
<dbReference type="EMBL" id="KB030405">
    <property type="protein sequence ID" value="ELK17527.1"/>
    <property type="molecule type" value="Genomic_DNA"/>
</dbReference>
<evidence type="ECO:0000313" key="8">
    <source>
        <dbReference type="EMBL" id="ELK17527.1"/>
    </source>
</evidence>
<dbReference type="InParanoid" id="L5L1M4"/>
<gene>
    <name evidence="8" type="ORF">PAL_GLEAN10016630</name>
</gene>
<dbReference type="InterPro" id="IPR006605">
    <property type="entry name" value="G2_nidogen/fibulin_G2F"/>
</dbReference>
<organism evidence="8 9">
    <name type="scientific">Pteropus alecto</name>
    <name type="common">Black flying fox</name>
    <dbReference type="NCBI Taxonomy" id="9402"/>
    <lineage>
        <taxon>Eukaryota</taxon>
        <taxon>Metazoa</taxon>
        <taxon>Chordata</taxon>
        <taxon>Craniata</taxon>
        <taxon>Vertebrata</taxon>
        <taxon>Euteleostomi</taxon>
        <taxon>Mammalia</taxon>
        <taxon>Eutheria</taxon>
        <taxon>Laurasiatheria</taxon>
        <taxon>Chiroptera</taxon>
        <taxon>Yinpterochiroptera</taxon>
        <taxon>Pteropodoidea</taxon>
        <taxon>Pteropodidae</taxon>
        <taxon>Pteropodinae</taxon>
        <taxon>Pteropus</taxon>
    </lineage>
</organism>
<dbReference type="PROSITE" id="PS50993">
    <property type="entry name" value="NIDOGEN_G2"/>
    <property type="match status" value="1"/>
</dbReference>
<evidence type="ECO:0000256" key="5">
    <source>
        <dbReference type="ARBA" id="ARBA00022837"/>
    </source>
</evidence>
<name>L5L1M4_PTEAL</name>
<protein>
    <submittedName>
        <fullName evidence="8">Nidogen-2</fullName>
    </submittedName>
</protein>
<dbReference type="SMART" id="SM00682">
    <property type="entry name" value="G2F"/>
    <property type="match status" value="1"/>
</dbReference>
<keyword evidence="5" id="KW-0106">Calcium</keyword>
<evidence type="ECO:0000256" key="2">
    <source>
        <dbReference type="ARBA" id="ARBA00022525"/>
    </source>
</evidence>
<evidence type="ECO:0000256" key="4">
    <source>
        <dbReference type="ARBA" id="ARBA00022729"/>
    </source>
</evidence>
<evidence type="ECO:0000256" key="6">
    <source>
        <dbReference type="ARBA" id="ARBA00023180"/>
    </source>
</evidence>
<accession>L5L1M4</accession>
<dbReference type="AlphaFoldDB" id="L5L1M4"/>
<keyword evidence="2" id="KW-0964">Secreted</keyword>
<reference evidence="9" key="1">
    <citation type="journal article" date="2013" name="Science">
        <title>Comparative analysis of bat genomes provides insight into the evolution of flight and immunity.</title>
        <authorList>
            <person name="Zhang G."/>
            <person name="Cowled C."/>
            <person name="Shi Z."/>
            <person name="Huang Z."/>
            <person name="Bishop-Lilly K.A."/>
            <person name="Fang X."/>
            <person name="Wynne J.W."/>
            <person name="Xiong Z."/>
            <person name="Baker M.L."/>
            <person name="Zhao W."/>
            <person name="Tachedjian M."/>
            <person name="Zhu Y."/>
            <person name="Zhou P."/>
            <person name="Jiang X."/>
            <person name="Ng J."/>
            <person name="Yang L."/>
            <person name="Wu L."/>
            <person name="Xiao J."/>
            <person name="Feng Y."/>
            <person name="Chen Y."/>
            <person name="Sun X."/>
            <person name="Zhang Y."/>
            <person name="Marsh G.A."/>
            <person name="Crameri G."/>
            <person name="Broder C.C."/>
            <person name="Frey K.G."/>
            <person name="Wang L.F."/>
            <person name="Wang J."/>
        </authorList>
    </citation>
    <scope>NUCLEOTIDE SEQUENCE [LARGE SCALE GENOMIC DNA]</scope>
</reference>
<dbReference type="STRING" id="9402.L5L1M4"/>
<dbReference type="Proteomes" id="UP000010552">
    <property type="component" value="Unassembled WGS sequence"/>
</dbReference>
<keyword evidence="4" id="KW-0732">Signal</keyword>
<evidence type="ECO:0000256" key="3">
    <source>
        <dbReference type="ARBA" id="ARBA00022530"/>
    </source>
</evidence>
<dbReference type="Pfam" id="PF07474">
    <property type="entry name" value="G2F"/>
    <property type="match status" value="1"/>
</dbReference>
<evidence type="ECO:0000259" key="7">
    <source>
        <dbReference type="PROSITE" id="PS50993"/>
    </source>
</evidence>
<dbReference type="InterPro" id="IPR009017">
    <property type="entry name" value="GFP"/>
</dbReference>
<dbReference type="SUPFAM" id="SSF54511">
    <property type="entry name" value="GFP-like"/>
    <property type="match status" value="1"/>
</dbReference>
<sequence length="180" mass="20581">MGDLFDWLCALEKPGWENGFSLTGAPFIHDTEVIFYPGEKRVQITQTAEGLDMENSLSVKTNIRGQVPYLPASVIAHIAPSKELYQYSDPAVTSMRSRDYSLAFGAIDQTFSCRIQHNIAYQECRRVPRHQRVQARGRTRQLTAVGVFALRWRKSAWIRRDQSNGSRRRGLRPRPSESLL</sequence>
<evidence type="ECO:0000313" key="9">
    <source>
        <dbReference type="Proteomes" id="UP000010552"/>
    </source>
</evidence>
<keyword evidence="9" id="KW-1185">Reference proteome</keyword>
<comment type="subcellular location">
    <subcellularLocation>
        <location evidence="1">Secreted</location>
        <location evidence="1">Extracellular space</location>
        <location evidence="1">Extracellular matrix</location>
    </subcellularLocation>
</comment>
<feature type="domain" description="Nidogen G2 beta-barrel" evidence="7">
    <location>
        <begin position="1"/>
        <end position="176"/>
    </location>
</feature>